<feature type="region of interest" description="Disordered" evidence="6">
    <location>
        <begin position="343"/>
        <end position="384"/>
    </location>
</feature>
<dbReference type="FunFam" id="3.30.160.60:FF:000682">
    <property type="entry name" value="ras-responsive element-binding protein 1 isoform X1"/>
    <property type="match status" value="1"/>
</dbReference>
<feature type="compositionally biased region" description="Basic and acidic residues" evidence="6">
    <location>
        <begin position="369"/>
        <end position="378"/>
    </location>
</feature>
<feature type="domain" description="C2H2-type" evidence="7">
    <location>
        <begin position="270"/>
        <end position="297"/>
    </location>
</feature>
<feature type="domain" description="C2H2-type" evidence="7">
    <location>
        <begin position="917"/>
        <end position="939"/>
    </location>
</feature>
<feature type="domain" description="C2H2-type" evidence="7">
    <location>
        <begin position="240"/>
        <end position="267"/>
    </location>
</feature>
<dbReference type="PROSITE" id="PS00028">
    <property type="entry name" value="ZINC_FINGER_C2H2_1"/>
    <property type="match status" value="15"/>
</dbReference>
<dbReference type="PANTHER" id="PTHR46451:SF1">
    <property type="entry name" value="RAS-RESPONSIVE ELEMENT-BINDING PROTEIN 1"/>
    <property type="match status" value="1"/>
</dbReference>
<keyword evidence="1" id="KW-0479">Metal-binding</keyword>
<feature type="compositionally biased region" description="Polar residues" evidence="6">
    <location>
        <begin position="1686"/>
        <end position="1702"/>
    </location>
</feature>
<feature type="domain" description="C2H2-type" evidence="7">
    <location>
        <begin position="530"/>
        <end position="557"/>
    </location>
</feature>
<dbReference type="FunFam" id="3.30.160.60:FF:000100">
    <property type="entry name" value="Zinc finger 45-like"/>
    <property type="match status" value="2"/>
</dbReference>
<dbReference type="InterPro" id="IPR052795">
    <property type="entry name" value="RREB1"/>
</dbReference>
<dbReference type="Pfam" id="PF12874">
    <property type="entry name" value="zf-met"/>
    <property type="match status" value="1"/>
</dbReference>
<dbReference type="GO" id="GO:0005634">
    <property type="term" value="C:nucleus"/>
    <property type="evidence" value="ECO:0007669"/>
    <property type="project" value="TreeGrafter"/>
</dbReference>
<dbReference type="Proteomes" id="UP001208570">
    <property type="component" value="Unassembled WGS sequence"/>
</dbReference>
<dbReference type="PROSITE" id="PS50157">
    <property type="entry name" value="ZINC_FINGER_C2H2_2"/>
    <property type="match status" value="14"/>
</dbReference>
<accession>A0AAD9K8M7</accession>
<organism evidence="8 9">
    <name type="scientific">Paralvinella palmiformis</name>
    <dbReference type="NCBI Taxonomy" id="53620"/>
    <lineage>
        <taxon>Eukaryota</taxon>
        <taxon>Metazoa</taxon>
        <taxon>Spiralia</taxon>
        <taxon>Lophotrochozoa</taxon>
        <taxon>Annelida</taxon>
        <taxon>Polychaeta</taxon>
        <taxon>Sedentaria</taxon>
        <taxon>Canalipalpata</taxon>
        <taxon>Terebellida</taxon>
        <taxon>Terebelliformia</taxon>
        <taxon>Alvinellidae</taxon>
        <taxon>Paralvinella</taxon>
    </lineage>
</organism>
<dbReference type="EMBL" id="JAODUP010000035">
    <property type="protein sequence ID" value="KAK2166771.1"/>
    <property type="molecule type" value="Genomic_DNA"/>
</dbReference>
<name>A0AAD9K8M7_9ANNE</name>
<feature type="domain" description="C2H2-type" evidence="7">
    <location>
        <begin position="1305"/>
        <end position="1328"/>
    </location>
</feature>
<feature type="domain" description="C2H2-type" evidence="7">
    <location>
        <begin position="803"/>
        <end position="830"/>
    </location>
</feature>
<dbReference type="GO" id="GO:0000978">
    <property type="term" value="F:RNA polymerase II cis-regulatory region sequence-specific DNA binding"/>
    <property type="evidence" value="ECO:0007669"/>
    <property type="project" value="TreeGrafter"/>
</dbReference>
<dbReference type="InterPro" id="IPR013087">
    <property type="entry name" value="Znf_C2H2_type"/>
</dbReference>
<feature type="region of interest" description="Disordered" evidence="6">
    <location>
        <begin position="1668"/>
        <end position="1716"/>
    </location>
</feature>
<keyword evidence="3 5" id="KW-0863">Zinc-finger</keyword>
<feature type="domain" description="C2H2-type" evidence="7">
    <location>
        <begin position="887"/>
        <end position="914"/>
    </location>
</feature>
<evidence type="ECO:0000259" key="7">
    <source>
        <dbReference type="PROSITE" id="PS50157"/>
    </source>
</evidence>
<reference evidence="8" key="1">
    <citation type="journal article" date="2023" name="Mol. Biol. Evol.">
        <title>Third-Generation Sequencing Reveals the Adaptive Role of the Epigenome in Three Deep-Sea Polychaetes.</title>
        <authorList>
            <person name="Perez M."/>
            <person name="Aroh O."/>
            <person name="Sun Y."/>
            <person name="Lan Y."/>
            <person name="Juniper S.K."/>
            <person name="Young C.R."/>
            <person name="Angers B."/>
            <person name="Qian P.Y."/>
        </authorList>
    </citation>
    <scope>NUCLEOTIDE SEQUENCE</scope>
    <source>
        <strain evidence="8">P08H-3</strain>
    </source>
</reference>
<feature type="compositionally biased region" description="Low complexity" evidence="6">
    <location>
        <begin position="181"/>
        <end position="192"/>
    </location>
</feature>
<dbReference type="Pfam" id="PF00096">
    <property type="entry name" value="zf-C2H2"/>
    <property type="match status" value="5"/>
</dbReference>
<feature type="region of interest" description="Disordered" evidence="6">
    <location>
        <begin position="181"/>
        <end position="222"/>
    </location>
</feature>
<protein>
    <recommendedName>
        <fullName evidence="7">C2H2-type domain-containing protein</fullName>
    </recommendedName>
</protein>
<dbReference type="FunFam" id="3.30.160.60:FF:000487">
    <property type="entry name" value="ras-responsive element-binding protein 1 isoform X1"/>
    <property type="match status" value="1"/>
</dbReference>
<dbReference type="SUPFAM" id="SSF57667">
    <property type="entry name" value="beta-beta-alpha zinc fingers"/>
    <property type="match status" value="9"/>
</dbReference>
<feature type="domain" description="C2H2-type" evidence="7">
    <location>
        <begin position="1636"/>
        <end position="1663"/>
    </location>
</feature>
<feature type="region of interest" description="Disordered" evidence="6">
    <location>
        <begin position="128"/>
        <end position="162"/>
    </location>
</feature>
<evidence type="ECO:0000313" key="8">
    <source>
        <dbReference type="EMBL" id="KAK2166771.1"/>
    </source>
</evidence>
<dbReference type="Gene3D" id="3.30.160.60">
    <property type="entry name" value="Classic Zinc Finger"/>
    <property type="match status" value="13"/>
</dbReference>
<proteinExistence type="predicted"/>
<evidence type="ECO:0000256" key="3">
    <source>
        <dbReference type="ARBA" id="ARBA00022771"/>
    </source>
</evidence>
<evidence type="ECO:0000313" key="9">
    <source>
        <dbReference type="Proteomes" id="UP001208570"/>
    </source>
</evidence>
<evidence type="ECO:0000256" key="1">
    <source>
        <dbReference type="ARBA" id="ARBA00022723"/>
    </source>
</evidence>
<evidence type="ECO:0000256" key="5">
    <source>
        <dbReference type="PROSITE-ProRule" id="PRU00042"/>
    </source>
</evidence>
<feature type="domain" description="C2H2-type" evidence="7">
    <location>
        <begin position="1501"/>
        <end position="1528"/>
    </location>
</feature>
<sequence length="1751" mass="195991">MQYSAESPTPRRLDAAEKGRARERSRIVALIRGSIHQRPTILILSEWLRASPRLDRWMDQLMPIDGDQVMTEVLPVAGVEELSSSSECNKVQQNIDDESDFCPLVIDTSPDSPESESSVPLGCMIQTRQPNRIPSNRPDPYPERTMPLPNSPNNYTATLPGDGSLIDTVPITDFTRSCCSSASSNDSQSARNTSQLSPFDSPMKDAGSRTHGKGSAPCKTRRKGDRILPVEVDETGSEKFLCPICSDVLLTASDLTKHIRSHNTSTANPNSCTICGKVLSSQSSLDRHMLVHSGERPFQCRVCQMSFTTNGNMHRHMRIHEKEVSNHLSGGTGSLPKNIASQMRSQKGISDGIKQKQAPSWQTAKRKHTADSENEPPKKRQATSQAVLITTSNSVPAISGAPSNHPVQFKQPSKDKVDSMWPCTACDKKFLCAYGLESHVTESHAEIGAICGSCYQVFPTVGELQNHKLVVHSQMGTAIAERKMDNSQNPIPVGFHNLDYMDFSSESFVNTARVWCEKNQQQSSSTSHDFTCDLCNHAFPTAGTLHLHMDTHSPQTTSTCAICNCTYASLAAYRSHLSKHVSSDIVGRYSKVVGTDDNDLQDCISKQEFMMVLGLRENSSNPANRKCYRDLNVNSIYFEILPTMSGDKGKPVMKTTASSLDGTDLSLKLALPDKRETTKAHTLLEHLQAPVAKNMTTRGMSLIVSTPTLPSTDASLKASATRIDRSTDVPVSKETPIVSLYIKQEPLSSDDSLLNDASNQSLEGTIFAKEKQESYVCRFCDEIFTTERSLKVHERGHLGLSPYQCNMCNYSSTDKSTLIRHLRTHNGERPFQCRICNFAFTTKANCERHVRKRHSKEAKDEIEASVTCSQFITDNTQHKDAFASPDTVCKFCGEDFRYFRALKHHLRCHSSCRYKPFMCKLCSMGFSIKANCMRHIQKHHVSIEHNQIEQHIQVNDSVGIFQTAEDERMMDCEQGILSSTPISRPMWNRNQPLESPISTFDVVDPIHKRQYPTYITSPPVPVLTKVKVECGDSGFDQPLDFSMKATKQEKITSPSLDPKLATDEVPIDLSVRKSDCKYPAASYPAGDAKRTSHLLHSTACLPYLDDSPSKVDFTYSPENTKVSVPSGSPFSELDAKKSDDFHRQFQHTKETTSAANSAYNSDSELASITKILDTTDAARFKNFFKDNADMSPVNRPDCTIQKAQYISVLSNGNENTQLDVHLNTSDQNCHSPRSEISDDMASIMLHADHMTMQYVEDGDWEQRKKKRNSYSELPHKLQCPFCPRAFPWISSLNRHILTHTGQKPFKCPQCPVTFSTKSNRERHMVRKHGLDIHDPATRQMMDRPFKCHLCVFSSFSTAGNLMKHYKDRHPDHEMPQQLASSLMARYAISGTENITDMTDSLSTASDASNKSAMPLNMSMIQFEDEEMLQDGQSQKLMDLTTNLKNTNEFASMSPSISDPPTPTTAPTHNSSLTPPPIPTAENNINRHINPERDNYNVDKITECWKCGIGFESRKNLLRHLKEHSIDLPFKCYLCDASFNNRLESLEHKVSRHTTDWDMISEKNKIENIDEFAIAQEALVQETLAGKILKDADDCDDSRIDTDYAQRKVYCSLCIKRFWSLQDLRRHMRSHTGERPFECDVCQARFTLKHSMMRHRRKHCDADIVNAVSDDENSTHPEDNGDMPTLTKMNSARTRGPTGSNQNEEGEETNPEAGGDLLHNLLGVETSAIDQILNSADDAATLLGVKRTVTTD</sequence>
<feature type="domain" description="C2H2-type" evidence="7">
    <location>
        <begin position="775"/>
        <end position="802"/>
    </location>
</feature>
<evidence type="ECO:0000256" key="2">
    <source>
        <dbReference type="ARBA" id="ARBA00022737"/>
    </source>
</evidence>
<feature type="region of interest" description="Disordered" evidence="6">
    <location>
        <begin position="1449"/>
        <end position="1490"/>
    </location>
</feature>
<dbReference type="FunFam" id="3.30.160.60:FF:002476">
    <property type="entry name" value="Ras responsive element binding protein 1a"/>
    <property type="match status" value="1"/>
</dbReference>
<gene>
    <name evidence="8" type="ORF">LSH36_35g01049</name>
</gene>
<dbReference type="GO" id="GO:0008270">
    <property type="term" value="F:zinc ion binding"/>
    <property type="evidence" value="ECO:0007669"/>
    <property type="project" value="UniProtKB-KW"/>
</dbReference>
<dbReference type="GO" id="GO:0001228">
    <property type="term" value="F:DNA-binding transcription activator activity, RNA polymerase II-specific"/>
    <property type="evidence" value="ECO:0007669"/>
    <property type="project" value="TreeGrafter"/>
</dbReference>
<dbReference type="InterPro" id="IPR036236">
    <property type="entry name" value="Znf_C2H2_sf"/>
</dbReference>
<feature type="domain" description="C2H2-type" evidence="7">
    <location>
        <begin position="298"/>
        <end position="325"/>
    </location>
</feature>
<keyword evidence="9" id="KW-1185">Reference proteome</keyword>
<feature type="domain" description="C2H2-type" evidence="7">
    <location>
        <begin position="831"/>
        <end position="859"/>
    </location>
</feature>
<feature type="domain" description="C2H2-type" evidence="7">
    <location>
        <begin position="1608"/>
        <end position="1635"/>
    </location>
</feature>
<keyword evidence="4" id="KW-0862">Zinc</keyword>
<dbReference type="PANTHER" id="PTHR46451">
    <property type="entry name" value="RAS-RESPONSIVE ELEMENT-BINDING PROTEIN 1"/>
    <property type="match status" value="1"/>
</dbReference>
<dbReference type="FunFam" id="3.30.160.60:FF:001788">
    <property type="entry name" value="ras-responsive element-binding protein 1"/>
    <property type="match status" value="1"/>
</dbReference>
<feature type="domain" description="C2H2-type" evidence="7">
    <location>
        <begin position="1277"/>
        <end position="1304"/>
    </location>
</feature>
<comment type="caution">
    <text evidence="8">The sequence shown here is derived from an EMBL/GenBank/DDBJ whole genome shotgun (WGS) entry which is preliminary data.</text>
</comment>
<evidence type="ECO:0000256" key="4">
    <source>
        <dbReference type="ARBA" id="ARBA00022833"/>
    </source>
</evidence>
<keyword evidence="2" id="KW-0677">Repeat</keyword>
<evidence type="ECO:0000256" key="6">
    <source>
        <dbReference type="SAM" id="MobiDB-lite"/>
    </source>
</evidence>
<dbReference type="SMART" id="SM00355">
    <property type="entry name" value="ZnF_C2H2"/>
    <property type="match status" value="19"/>
</dbReference>